<gene>
    <name evidence="9" type="ORF">VBRA1451_LOCUS25481</name>
</gene>
<name>A0A7S1KD42_9ALVE</name>
<feature type="transmembrane region" description="Helical" evidence="7">
    <location>
        <begin position="316"/>
        <end position="335"/>
    </location>
</feature>
<feature type="transmembrane region" description="Helical" evidence="7">
    <location>
        <begin position="216"/>
        <end position="237"/>
    </location>
</feature>
<evidence type="ECO:0000256" key="8">
    <source>
        <dbReference type="SAM" id="SignalP"/>
    </source>
</evidence>
<dbReference type="PANTHER" id="PTHR10361">
    <property type="entry name" value="SODIUM-BILE ACID COTRANSPORTER"/>
    <property type="match status" value="1"/>
</dbReference>
<accession>A0A7S1KD42</accession>
<dbReference type="InterPro" id="IPR002657">
    <property type="entry name" value="BilAc:Na_symport/Acr3"/>
</dbReference>
<evidence type="ECO:0000256" key="3">
    <source>
        <dbReference type="ARBA" id="ARBA00022692"/>
    </source>
</evidence>
<feature type="transmembrane region" description="Helical" evidence="7">
    <location>
        <begin position="159"/>
        <end position="176"/>
    </location>
</feature>
<feature type="chain" id="PRO_5031495279" evidence="8">
    <location>
        <begin position="23"/>
        <end position="431"/>
    </location>
</feature>
<dbReference type="InterPro" id="IPR038770">
    <property type="entry name" value="Na+/solute_symporter_sf"/>
</dbReference>
<keyword evidence="3 7" id="KW-0812">Transmembrane</keyword>
<feature type="transmembrane region" description="Helical" evidence="7">
    <location>
        <begin position="257"/>
        <end position="275"/>
    </location>
</feature>
<reference evidence="9" key="1">
    <citation type="submission" date="2021-01" db="EMBL/GenBank/DDBJ databases">
        <authorList>
            <person name="Corre E."/>
            <person name="Pelletier E."/>
            <person name="Niang G."/>
            <person name="Scheremetjew M."/>
            <person name="Finn R."/>
            <person name="Kale V."/>
            <person name="Holt S."/>
            <person name="Cochrane G."/>
            <person name="Meng A."/>
            <person name="Brown T."/>
            <person name="Cohen L."/>
        </authorList>
    </citation>
    <scope>NUCLEOTIDE SEQUENCE</scope>
    <source>
        <strain evidence="9">CCMP3346</strain>
    </source>
</reference>
<feature type="region of interest" description="Disordered" evidence="6">
    <location>
        <begin position="409"/>
        <end position="431"/>
    </location>
</feature>
<dbReference type="GO" id="GO:0016020">
    <property type="term" value="C:membrane"/>
    <property type="evidence" value="ECO:0007669"/>
    <property type="project" value="UniProtKB-SubCell"/>
</dbReference>
<dbReference type="Gene3D" id="1.20.1530.20">
    <property type="match status" value="1"/>
</dbReference>
<dbReference type="PROSITE" id="PS51257">
    <property type="entry name" value="PROKAR_LIPOPROTEIN"/>
    <property type="match status" value="1"/>
</dbReference>
<feature type="signal peptide" evidence="8">
    <location>
        <begin position="1"/>
        <end position="22"/>
    </location>
</feature>
<comment type="similarity">
    <text evidence="2">Belongs to the bile acid:sodium symporter (BASS) (TC 2.A.28) family.</text>
</comment>
<keyword evidence="8" id="KW-0732">Signal</keyword>
<feature type="transmembrane region" description="Helical" evidence="7">
    <location>
        <begin position="130"/>
        <end position="147"/>
    </location>
</feature>
<dbReference type="EMBL" id="HBGB01043301">
    <property type="protein sequence ID" value="CAD9070399.1"/>
    <property type="molecule type" value="Transcribed_RNA"/>
</dbReference>
<keyword evidence="5 7" id="KW-0472">Membrane</keyword>
<evidence type="ECO:0000256" key="6">
    <source>
        <dbReference type="SAM" id="MobiDB-lite"/>
    </source>
</evidence>
<organism evidence="9">
    <name type="scientific">Vitrella brassicaformis</name>
    <dbReference type="NCBI Taxonomy" id="1169539"/>
    <lineage>
        <taxon>Eukaryota</taxon>
        <taxon>Sar</taxon>
        <taxon>Alveolata</taxon>
        <taxon>Colpodellida</taxon>
        <taxon>Vitrellaceae</taxon>
        <taxon>Vitrella</taxon>
    </lineage>
</organism>
<dbReference type="PANTHER" id="PTHR10361:SF30">
    <property type="entry name" value="SODIUM_METABOLITE COTRANSPORTER BASS6, CHLOROPLASTIC-RELATED"/>
    <property type="match status" value="1"/>
</dbReference>
<evidence type="ECO:0000256" key="5">
    <source>
        <dbReference type="ARBA" id="ARBA00023136"/>
    </source>
</evidence>
<dbReference type="AlphaFoldDB" id="A0A7S1KD42"/>
<evidence type="ECO:0000256" key="7">
    <source>
        <dbReference type="SAM" id="Phobius"/>
    </source>
</evidence>
<evidence type="ECO:0000256" key="1">
    <source>
        <dbReference type="ARBA" id="ARBA00004141"/>
    </source>
</evidence>
<feature type="transmembrane region" description="Helical" evidence="7">
    <location>
        <begin position="282"/>
        <end position="304"/>
    </location>
</feature>
<evidence type="ECO:0000256" key="2">
    <source>
        <dbReference type="ARBA" id="ARBA00006528"/>
    </source>
</evidence>
<dbReference type="InterPro" id="IPR004710">
    <property type="entry name" value="Bilac:Na_transpt"/>
</dbReference>
<feature type="compositionally biased region" description="Polar residues" evidence="6">
    <location>
        <begin position="59"/>
        <end position="68"/>
    </location>
</feature>
<feature type="transmembrane region" description="Helical" evidence="7">
    <location>
        <begin position="347"/>
        <end position="368"/>
    </location>
</feature>
<evidence type="ECO:0000256" key="4">
    <source>
        <dbReference type="ARBA" id="ARBA00022989"/>
    </source>
</evidence>
<feature type="region of interest" description="Disordered" evidence="6">
    <location>
        <begin position="52"/>
        <end position="81"/>
    </location>
</feature>
<evidence type="ECO:0000313" key="9">
    <source>
        <dbReference type="EMBL" id="CAD9070399.1"/>
    </source>
</evidence>
<sequence>MKPSCAATAVSVFVALVSACCATGPPRLSSALPVMEDAAFVMPALQPVRRSVRRMRPHSSPSVSSLQRVQRDPSALRATEDAAASKRSRAYEAYVKISDVLTNLFPLWTVLFSYIALMSPASFNWFTTEYFTGALAVLMLSMGITLTPQDFIEVLKRPASVGVGLVGCYALMPYLAKLLGTVAGLDKTLAAGLVLVGCINGGQASNLCTYIARGDVALSVLMTTATTIGAIFATPLLCKALLGTSVALDAVGIVKSTMTVVLGPIAVGMMANRFFNKAVKAILPVTPLVGVISTCLLVASSVAQVSQPILDAGIKLQIPIILLHLLGGLFGFFIPKAMGLGEVAARTIAIETAMKSSAFGFLLAKLHFADFAVRVPPAVSVVWMAVTGATLAVVWRFIPVSEDRRQEGLNGLSSEQSPNIPPVLKGELATA</sequence>
<feature type="transmembrane region" description="Helical" evidence="7">
    <location>
        <begin position="380"/>
        <end position="398"/>
    </location>
</feature>
<protein>
    <submittedName>
        <fullName evidence="9">Uncharacterized protein</fullName>
    </submittedName>
</protein>
<dbReference type="Pfam" id="PF01758">
    <property type="entry name" value="SBF"/>
    <property type="match status" value="1"/>
</dbReference>
<feature type="transmembrane region" description="Helical" evidence="7">
    <location>
        <begin position="97"/>
        <end position="118"/>
    </location>
</feature>
<proteinExistence type="inferred from homology"/>
<comment type="subcellular location">
    <subcellularLocation>
        <location evidence="1">Membrane</location>
        <topology evidence="1">Multi-pass membrane protein</topology>
    </subcellularLocation>
</comment>
<keyword evidence="4 7" id="KW-1133">Transmembrane helix</keyword>
<feature type="transmembrane region" description="Helical" evidence="7">
    <location>
        <begin position="188"/>
        <end position="209"/>
    </location>
</feature>